<dbReference type="GO" id="GO:0015627">
    <property type="term" value="C:type II protein secretion system complex"/>
    <property type="evidence" value="ECO:0007669"/>
    <property type="project" value="TreeGrafter"/>
</dbReference>
<dbReference type="InterPro" id="IPR032789">
    <property type="entry name" value="T2SS-T3SS_pil_N"/>
</dbReference>
<dbReference type="RefSeq" id="WP_110076582.1">
    <property type="nucleotide sequence ID" value="NZ_QGTT01000016.1"/>
</dbReference>
<evidence type="ECO:0000313" key="5">
    <source>
        <dbReference type="EMBL" id="PWW09856.1"/>
    </source>
</evidence>
<evidence type="ECO:0000256" key="1">
    <source>
        <dbReference type="RuleBase" id="RU004003"/>
    </source>
</evidence>
<evidence type="ECO:0000259" key="4">
    <source>
        <dbReference type="Pfam" id="PF13629"/>
    </source>
</evidence>
<name>A0A317Q150_9GAMM</name>
<dbReference type="InterPro" id="IPR001775">
    <property type="entry name" value="GspD/PilQ"/>
</dbReference>
<dbReference type="PRINTS" id="PR00811">
    <property type="entry name" value="BCTERIALGSPD"/>
</dbReference>
<dbReference type="AlphaFoldDB" id="A0A317Q150"/>
<feature type="chain" id="PRO_5016407999" evidence="2">
    <location>
        <begin position="21"/>
        <end position="399"/>
    </location>
</feature>
<comment type="similarity">
    <text evidence="1">Belongs to the bacterial secretin family.</text>
</comment>
<dbReference type="Proteomes" id="UP000246964">
    <property type="component" value="Unassembled WGS sequence"/>
</dbReference>
<accession>A0A317Q150</accession>
<dbReference type="PANTHER" id="PTHR30332:SF17">
    <property type="entry name" value="TYPE IV PILIATION SYSTEM PROTEIN DR_0774-RELATED"/>
    <property type="match status" value="1"/>
</dbReference>
<dbReference type="Pfam" id="PF13629">
    <property type="entry name" value="T2SS-T3SS_pil_N"/>
    <property type="match status" value="1"/>
</dbReference>
<feature type="domain" description="Type II/III secretion system secretin-like" evidence="3">
    <location>
        <begin position="210"/>
        <end position="363"/>
    </location>
</feature>
<keyword evidence="2" id="KW-0732">Signal</keyword>
<feature type="signal peptide" evidence="2">
    <location>
        <begin position="1"/>
        <end position="20"/>
    </location>
</feature>
<reference evidence="5 6" key="1">
    <citation type="submission" date="2018-05" db="EMBL/GenBank/DDBJ databases">
        <title>Freshwater and sediment microbial communities from various areas in North America, analyzing microbe dynamics in response to fracking.</title>
        <authorList>
            <person name="Lamendella R."/>
        </authorList>
    </citation>
    <scope>NUCLEOTIDE SEQUENCE [LARGE SCALE GENOMIC DNA]</scope>
    <source>
        <strain evidence="5 6">125B1</strain>
    </source>
</reference>
<sequence>MSFRFSVFGLLLLLALPSFANTSKIELQPGAMEVLKLAQATDVIIGNEAVAKVRLIGTTQLVINAQAEGSTEIIVVAANGSHQRYQIEVKAAPSPRIVTDIAWLLQRFPQLQFTEQAGVGFLTGQLDSDAEATVTEFAKQYPNLVNRVSYLPEASLPMVELHVRIAEVKRQYARHLGVRWPQQLAGPTLSSTAARIVSMPVEMASSIDLLERDGHAKILAEPKLVARSGGEAEVLVGGEFPIPQVLADGQQDVQFREYGVSLKMAPLVMPNGDIETAVHAEISTIDSATMVNGVPGILTRKVTSQVVGEPGAPIVLSGLINHEQSQQADQFPWLHEVPILGGLFSSQQFRNAETELVVIVTAHMRGDLQQQERRIEQSAQWIRDFQQQAGCIGLHDGYY</sequence>
<dbReference type="EMBL" id="QGTT01000016">
    <property type="protein sequence ID" value="PWW09856.1"/>
    <property type="molecule type" value="Genomic_DNA"/>
</dbReference>
<evidence type="ECO:0000313" key="6">
    <source>
        <dbReference type="Proteomes" id="UP000246964"/>
    </source>
</evidence>
<dbReference type="Pfam" id="PF00263">
    <property type="entry name" value="Secretin"/>
    <property type="match status" value="1"/>
</dbReference>
<evidence type="ECO:0000256" key="2">
    <source>
        <dbReference type="SAM" id="SignalP"/>
    </source>
</evidence>
<proteinExistence type="inferred from homology"/>
<dbReference type="InterPro" id="IPR050810">
    <property type="entry name" value="Bact_Secretion_Sys_Channel"/>
</dbReference>
<dbReference type="InterPro" id="IPR004846">
    <property type="entry name" value="T2SS/T3SS_dom"/>
</dbReference>
<gene>
    <name evidence="5" type="ORF">DET45_11647</name>
</gene>
<evidence type="ECO:0000259" key="3">
    <source>
        <dbReference type="Pfam" id="PF00263"/>
    </source>
</evidence>
<dbReference type="OrthoDB" id="9775455at2"/>
<keyword evidence="6" id="KW-1185">Reference proteome</keyword>
<dbReference type="GO" id="GO:0009306">
    <property type="term" value="P:protein secretion"/>
    <property type="evidence" value="ECO:0007669"/>
    <property type="project" value="InterPro"/>
</dbReference>
<comment type="caution">
    <text evidence="5">The sequence shown here is derived from an EMBL/GenBank/DDBJ whole genome shotgun (WGS) entry which is preliminary data.</text>
</comment>
<dbReference type="PANTHER" id="PTHR30332">
    <property type="entry name" value="PROBABLE GENERAL SECRETION PATHWAY PROTEIN D"/>
    <property type="match status" value="1"/>
</dbReference>
<feature type="domain" description="Pilus formation protein N-terminal" evidence="4">
    <location>
        <begin position="23"/>
        <end position="89"/>
    </location>
</feature>
<organism evidence="5 6">
    <name type="scientific">Pseudidiomarina maritima</name>
    <dbReference type="NCBI Taxonomy" id="519453"/>
    <lineage>
        <taxon>Bacteria</taxon>
        <taxon>Pseudomonadati</taxon>
        <taxon>Pseudomonadota</taxon>
        <taxon>Gammaproteobacteria</taxon>
        <taxon>Alteromonadales</taxon>
        <taxon>Idiomarinaceae</taxon>
        <taxon>Pseudidiomarina</taxon>
    </lineage>
</organism>
<protein>
    <submittedName>
        <fullName evidence="5">Pilus assembly protein CpaC</fullName>
    </submittedName>
</protein>